<dbReference type="PROSITE" id="PS01161">
    <property type="entry name" value="GLC_GALNAC_ISOMERASE"/>
    <property type="match status" value="1"/>
</dbReference>
<dbReference type="EMBL" id="CP042997">
    <property type="protein sequence ID" value="QEH37607.1"/>
    <property type="molecule type" value="Genomic_DNA"/>
</dbReference>
<keyword evidence="3" id="KW-1185">Reference proteome</keyword>
<dbReference type="RefSeq" id="WP_148597141.1">
    <property type="nucleotide sequence ID" value="NZ_CP042997.1"/>
</dbReference>
<evidence type="ECO:0000313" key="2">
    <source>
        <dbReference type="EMBL" id="QEH37607.1"/>
    </source>
</evidence>
<organism evidence="2 3">
    <name type="scientific">Aquisphaera giovannonii</name>
    <dbReference type="NCBI Taxonomy" id="406548"/>
    <lineage>
        <taxon>Bacteria</taxon>
        <taxon>Pseudomonadati</taxon>
        <taxon>Planctomycetota</taxon>
        <taxon>Planctomycetia</taxon>
        <taxon>Isosphaerales</taxon>
        <taxon>Isosphaeraceae</taxon>
        <taxon>Aquisphaera</taxon>
    </lineage>
</organism>
<dbReference type="GO" id="GO:0004342">
    <property type="term" value="F:glucosamine-6-phosphate deaminase activity"/>
    <property type="evidence" value="ECO:0007669"/>
    <property type="project" value="UniProtKB-EC"/>
</dbReference>
<dbReference type="SUPFAM" id="SSF100950">
    <property type="entry name" value="NagB/RpiA/CoA transferase-like"/>
    <property type="match status" value="1"/>
</dbReference>
<dbReference type="GO" id="GO:0005975">
    <property type="term" value="P:carbohydrate metabolic process"/>
    <property type="evidence" value="ECO:0007669"/>
    <property type="project" value="InterPro"/>
</dbReference>
<dbReference type="InterPro" id="IPR052960">
    <property type="entry name" value="GlcN6P_deaminase-like"/>
</dbReference>
<feature type="domain" description="Glucosamine/galactosamine-6-phosphate isomerase" evidence="1">
    <location>
        <begin position="20"/>
        <end position="254"/>
    </location>
</feature>
<dbReference type="CDD" id="cd01399">
    <property type="entry name" value="GlcN6P_deaminase"/>
    <property type="match status" value="1"/>
</dbReference>
<dbReference type="KEGG" id="agv:OJF2_61980"/>
<reference evidence="2 3" key="1">
    <citation type="submission" date="2019-08" db="EMBL/GenBank/DDBJ databases">
        <title>Deep-cultivation of Planctomycetes and their phenomic and genomic characterization uncovers novel biology.</title>
        <authorList>
            <person name="Wiegand S."/>
            <person name="Jogler M."/>
            <person name="Boedeker C."/>
            <person name="Pinto D."/>
            <person name="Vollmers J."/>
            <person name="Rivas-Marin E."/>
            <person name="Kohn T."/>
            <person name="Peeters S.H."/>
            <person name="Heuer A."/>
            <person name="Rast P."/>
            <person name="Oberbeckmann S."/>
            <person name="Bunk B."/>
            <person name="Jeske O."/>
            <person name="Meyerdierks A."/>
            <person name="Storesund J.E."/>
            <person name="Kallscheuer N."/>
            <person name="Luecker S."/>
            <person name="Lage O.M."/>
            <person name="Pohl T."/>
            <person name="Merkel B.J."/>
            <person name="Hornburger P."/>
            <person name="Mueller R.-W."/>
            <person name="Bruemmer F."/>
            <person name="Labrenz M."/>
            <person name="Spormann A.M."/>
            <person name="Op den Camp H."/>
            <person name="Overmann J."/>
            <person name="Amann R."/>
            <person name="Jetten M.S.M."/>
            <person name="Mascher T."/>
            <person name="Medema M.H."/>
            <person name="Devos D.P."/>
            <person name="Kaster A.-K."/>
            <person name="Ovreas L."/>
            <person name="Rohde M."/>
            <person name="Galperin M.Y."/>
            <person name="Jogler C."/>
        </authorList>
    </citation>
    <scope>NUCLEOTIDE SEQUENCE [LARGE SCALE GENOMIC DNA]</scope>
    <source>
        <strain evidence="2 3">OJF2</strain>
    </source>
</reference>
<protein>
    <submittedName>
        <fullName evidence="2">Glucosamine-6-phosphate deaminase 1</fullName>
        <ecNumber evidence="2">3.5.99.6</ecNumber>
    </submittedName>
</protein>
<dbReference type="InterPro" id="IPR037171">
    <property type="entry name" value="NagB/RpiA_transferase-like"/>
</dbReference>
<dbReference type="Proteomes" id="UP000324233">
    <property type="component" value="Chromosome"/>
</dbReference>
<dbReference type="PANTHER" id="PTHR42892">
    <property type="entry name" value="GLUCOSAMINE-6-PHOSPHATE DEAMINASE-LIKE PROTEIN BT_0258-RELATED"/>
    <property type="match status" value="1"/>
</dbReference>
<dbReference type="EC" id="3.5.99.6" evidence="2"/>
<evidence type="ECO:0000259" key="1">
    <source>
        <dbReference type="Pfam" id="PF01182"/>
    </source>
</evidence>
<dbReference type="AlphaFoldDB" id="A0A5B9WAV9"/>
<gene>
    <name evidence="2" type="primary">nagB_2</name>
    <name evidence="2" type="ORF">OJF2_61980</name>
</gene>
<dbReference type="GO" id="GO:0006044">
    <property type="term" value="P:N-acetylglucosamine metabolic process"/>
    <property type="evidence" value="ECO:0007669"/>
    <property type="project" value="InterPro"/>
</dbReference>
<evidence type="ECO:0000313" key="3">
    <source>
        <dbReference type="Proteomes" id="UP000324233"/>
    </source>
</evidence>
<name>A0A5B9WAV9_9BACT</name>
<sequence length="265" mass="28212">MPEESRSFQRAGMTVRVFPDAGAASRAAADRIASTIRAASPGHRAILGMATGATPQKVYSHLASLHAAGGLSFRDAVTYNLDEYYPIQPLDPKSYRCYMHRHFFSLVDLPPQQGHVLDGTVPEGFVAAHCAEFERWIEADGGLDLQLLGIGRNGHIGFNEPSELTVAEALALPTRLIELHPLTREDAAREFGGVDKVIPRALTLGVRAILSARSILMLATGAHKAEAVAAALAGQMRASLPASLLQAAGERVTWLVDEAAASGVS</sequence>
<dbReference type="Pfam" id="PF01182">
    <property type="entry name" value="Glucosamine_iso"/>
    <property type="match status" value="1"/>
</dbReference>
<dbReference type="InterPro" id="IPR006148">
    <property type="entry name" value="Glc/Gal-6P_isomerase"/>
</dbReference>
<keyword evidence="2" id="KW-0378">Hydrolase</keyword>
<accession>A0A5B9WAV9</accession>
<dbReference type="Gene3D" id="3.40.50.1360">
    <property type="match status" value="1"/>
</dbReference>
<dbReference type="OrthoDB" id="9791139at2"/>
<dbReference type="InterPro" id="IPR018321">
    <property type="entry name" value="Glucosamine6P_isomerase_CS"/>
</dbReference>
<proteinExistence type="predicted"/>
<dbReference type="InterPro" id="IPR004547">
    <property type="entry name" value="Glucosamine6P_isomerase"/>
</dbReference>
<dbReference type="PANTHER" id="PTHR42892:SF1">
    <property type="entry name" value="GLUCOSAMINE-6-PHOSPHATE ISOMERASE"/>
    <property type="match status" value="1"/>
</dbReference>